<dbReference type="Proteomes" id="UP001589855">
    <property type="component" value="Unassembled WGS sequence"/>
</dbReference>
<keyword evidence="3" id="KW-1185">Reference proteome</keyword>
<protein>
    <submittedName>
        <fullName evidence="2">Conserved phage C-terminal domain-containing protein</fullName>
    </submittedName>
</protein>
<gene>
    <name evidence="2" type="ORF">ACFFGS_02710</name>
</gene>
<proteinExistence type="predicted"/>
<name>A0ABV6K0U3_9LACO</name>
<dbReference type="NCBIfam" id="TIGR02220">
    <property type="entry name" value="phg_TIGR02220"/>
    <property type="match status" value="1"/>
</dbReference>
<evidence type="ECO:0000259" key="1">
    <source>
        <dbReference type="Pfam" id="PF09524"/>
    </source>
</evidence>
<feature type="domain" description="Phage conserved hypothetical protein C-terminal" evidence="1">
    <location>
        <begin position="159"/>
        <end position="236"/>
    </location>
</feature>
<comment type="caution">
    <text evidence="2">The sequence shown here is derived from an EMBL/GenBank/DDBJ whole genome shotgun (WGS) entry which is preliminary data.</text>
</comment>
<dbReference type="Pfam" id="PF09524">
    <property type="entry name" value="Phg_2220_C"/>
    <property type="match status" value="1"/>
</dbReference>
<sequence length="250" mass="29029">MAQRRMFSKQITETDLFMDLPLSAQALYLHLMMNADDDGFLGNARTILRMVSASNDDYKLLIAKQFVIVFDDGVAVIKDWRIHNYIRKDRYRSTIYVDHKRELSVDENQSYQQLEPGIPDVIPNVSRMDTQVRLGKDRLGKGSKEHSPAEAEPFDWKSVIDYLNQQAGKRFRYTESNKRIIVARHNDGGFTVDDMKTVIDNQCAAWLHSRIKGKPAAQYLRPETLFRASKFEGYLNNRPKESEKDWFGDD</sequence>
<accession>A0ABV6K0U3</accession>
<dbReference type="InterPro" id="IPR011741">
    <property type="entry name" value="Phg_2220_C"/>
</dbReference>
<evidence type="ECO:0000313" key="2">
    <source>
        <dbReference type="EMBL" id="MFC0423065.1"/>
    </source>
</evidence>
<dbReference type="RefSeq" id="WP_137645833.1">
    <property type="nucleotide sequence ID" value="NZ_BAABRM010000026.1"/>
</dbReference>
<organism evidence="2 3">
    <name type="scientific">Lactiplantibacillus plajomi</name>
    <dbReference type="NCBI Taxonomy" id="1457217"/>
    <lineage>
        <taxon>Bacteria</taxon>
        <taxon>Bacillati</taxon>
        <taxon>Bacillota</taxon>
        <taxon>Bacilli</taxon>
        <taxon>Lactobacillales</taxon>
        <taxon>Lactobacillaceae</taxon>
        <taxon>Lactiplantibacillus</taxon>
    </lineage>
</organism>
<evidence type="ECO:0000313" key="3">
    <source>
        <dbReference type="Proteomes" id="UP001589855"/>
    </source>
</evidence>
<reference evidence="2 3" key="1">
    <citation type="submission" date="2024-09" db="EMBL/GenBank/DDBJ databases">
        <authorList>
            <person name="Sun Q."/>
            <person name="Mori K."/>
        </authorList>
    </citation>
    <scope>NUCLEOTIDE SEQUENCE [LARGE SCALE GENOMIC DNA]</scope>
    <source>
        <strain evidence="2 3">TBRC 4575</strain>
    </source>
</reference>
<dbReference type="EMBL" id="JBHLUK010000014">
    <property type="protein sequence ID" value="MFC0423065.1"/>
    <property type="molecule type" value="Genomic_DNA"/>
</dbReference>